<protein>
    <submittedName>
        <fullName evidence="5">GntR family transcriptional regulator</fullName>
    </submittedName>
</protein>
<keyword evidence="1" id="KW-0805">Transcription regulation</keyword>
<dbReference type="EMBL" id="QGGL01000003">
    <property type="protein sequence ID" value="PWK15624.1"/>
    <property type="molecule type" value="Genomic_DNA"/>
</dbReference>
<dbReference type="PROSITE" id="PS50949">
    <property type="entry name" value="HTH_GNTR"/>
    <property type="match status" value="1"/>
</dbReference>
<proteinExistence type="predicted"/>
<dbReference type="SMART" id="SM00866">
    <property type="entry name" value="UTRA"/>
    <property type="match status" value="1"/>
</dbReference>
<dbReference type="OrthoDB" id="457376at2"/>
<keyword evidence="3" id="KW-0804">Transcription</keyword>
<dbReference type="SMART" id="SM00345">
    <property type="entry name" value="HTH_GNTR"/>
    <property type="match status" value="1"/>
</dbReference>
<organism evidence="5 6">
    <name type="scientific">Tumebacillus permanentifrigoris</name>
    <dbReference type="NCBI Taxonomy" id="378543"/>
    <lineage>
        <taxon>Bacteria</taxon>
        <taxon>Bacillati</taxon>
        <taxon>Bacillota</taxon>
        <taxon>Bacilli</taxon>
        <taxon>Bacillales</taxon>
        <taxon>Alicyclobacillaceae</taxon>
        <taxon>Tumebacillus</taxon>
    </lineage>
</organism>
<evidence type="ECO:0000256" key="3">
    <source>
        <dbReference type="ARBA" id="ARBA00023163"/>
    </source>
</evidence>
<dbReference type="RefSeq" id="WP_109686842.1">
    <property type="nucleotide sequence ID" value="NZ_QGGL01000003.1"/>
</dbReference>
<keyword evidence="6" id="KW-1185">Reference proteome</keyword>
<dbReference type="Pfam" id="PF00392">
    <property type="entry name" value="GntR"/>
    <property type="match status" value="1"/>
</dbReference>
<dbReference type="GO" id="GO:0045892">
    <property type="term" value="P:negative regulation of DNA-templated transcription"/>
    <property type="evidence" value="ECO:0007669"/>
    <property type="project" value="TreeGrafter"/>
</dbReference>
<dbReference type="CDD" id="cd07377">
    <property type="entry name" value="WHTH_GntR"/>
    <property type="match status" value="1"/>
</dbReference>
<dbReference type="InterPro" id="IPR028978">
    <property type="entry name" value="Chorismate_lyase_/UTRA_dom_sf"/>
</dbReference>
<dbReference type="PANTHER" id="PTHR44846">
    <property type="entry name" value="MANNOSYL-D-GLYCERATE TRANSPORT/METABOLISM SYSTEM REPRESSOR MNGR-RELATED"/>
    <property type="match status" value="1"/>
</dbReference>
<dbReference type="PRINTS" id="PR00035">
    <property type="entry name" value="HTHGNTR"/>
</dbReference>
<dbReference type="Gene3D" id="3.40.1410.10">
    <property type="entry name" value="Chorismate lyase-like"/>
    <property type="match status" value="1"/>
</dbReference>
<evidence type="ECO:0000256" key="2">
    <source>
        <dbReference type="ARBA" id="ARBA00023125"/>
    </source>
</evidence>
<dbReference type="Pfam" id="PF07702">
    <property type="entry name" value="UTRA"/>
    <property type="match status" value="1"/>
</dbReference>
<evidence type="ECO:0000313" key="5">
    <source>
        <dbReference type="EMBL" id="PWK15624.1"/>
    </source>
</evidence>
<dbReference type="InterPro" id="IPR011663">
    <property type="entry name" value="UTRA"/>
</dbReference>
<dbReference type="GO" id="GO:0003700">
    <property type="term" value="F:DNA-binding transcription factor activity"/>
    <property type="evidence" value="ECO:0007669"/>
    <property type="project" value="InterPro"/>
</dbReference>
<dbReference type="Proteomes" id="UP000245634">
    <property type="component" value="Unassembled WGS sequence"/>
</dbReference>
<sequence length="244" mass="27714">MLNKHIPIPLYYQLKEKLSAAILQGELPPGALLPSERELSDHYEISRMTVRQALGEMVKEGLLVREQGKGTFVAEPKIAQGLLKLTSFSEDMRSRGLKPDSQVRAVYVQNANAHVASALRLSRSGESQQVIIYERVRLADQKPMAYEISHLPLRRFPELEHETLHSASLYTLLEEKYGLTIRYARQTIEVGLSRPAESEILGIPVGSAILLIERTTFDVDDEPIEFVKSVYRGDRYKLYAELHR</sequence>
<dbReference type="SUPFAM" id="SSF46785">
    <property type="entry name" value="Winged helix' DNA-binding domain"/>
    <property type="match status" value="1"/>
</dbReference>
<dbReference type="InterPro" id="IPR000524">
    <property type="entry name" value="Tscrpt_reg_HTH_GntR"/>
</dbReference>
<dbReference type="SUPFAM" id="SSF64288">
    <property type="entry name" value="Chorismate lyase-like"/>
    <property type="match status" value="1"/>
</dbReference>
<evidence type="ECO:0000313" key="6">
    <source>
        <dbReference type="Proteomes" id="UP000245634"/>
    </source>
</evidence>
<dbReference type="PANTHER" id="PTHR44846:SF1">
    <property type="entry name" value="MANNOSYL-D-GLYCERATE TRANSPORT_METABOLISM SYSTEM REPRESSOR MNGR-RELATED"/>
    <property type="match status" value="1"/>
</dbReference>
<dbReference type="Gene3D" id="1.10.10.10">
    <property type="entry name" value="Winged helix-like DNA-binding domain superfamily/Winged helix DNA-binding domain"/>
    <property type="match status" value="1"/>
</dbReference>
<dbReference type="AlphaFoldDB" id="A0A316DCB1"/>
<dbReference type="FunFam" id="1.10.10.10:FF:000079">
    <property type="entry name" value="GntR family transcriptional regulator"/>
    <property type="match status" value="1"/>
</dbReference>
<dbReference type="GO" id="GO:0003677">
    <property type="term" value="F:DNA binding"/>
    <property type="evidence" value="ECO:0007669"/>
    <property type="project" value="UniProtKB-KW"/>
</dbReference>
<reference evidence="5 6" key="1">
    <citation type="submission" date="2018-05" db="EMBL/GenBank/DDBJ databases">
        <title>Genomic Encyclopedia of Type Strains, Phase IV (KMG-IV): sequencing the most valuable type-strain genomes for metagenomic binning, comparative biology and taxonomic classification.</title>
        <authorList>
            <person name="Goeker M."/>
        </authorList>
    </citation>
    <scope>NUCLEOTIDE SEQUENCE [LARGE SCALE GENOMIC DNA]</scope>
    <source>
        <strain evidence="5 6">DSM 18773</strain>
    </source>
</reference>
<dbReference type="InterPro" id="IPR050679">
    <property type="entry name" value="Bact_HTH_transcr_reg"/>
</dbReference>
<gene>
    <name evidence="5" type="ORF">C7459_103164</name>
</gene>
<evidence type="ECO:0000259" key="4">
    <source>
        <dbReference type="PROSITE" id="PS50949"/>
    </source>
</evidence>
<evidence type="ECO:0000256" key="1">
    <source>
        <dbReference type="ARBA" id="ARBA00023015"/>
    </source>
</evidence>
<dbReference type="InterPro" id="IPR036390">
    <property type="entry name" value="WH_DNA-bd_sf"/>
</dbReference>
<feature type="domain" description="HTH gntR-type" evidence="4">
    <location>
        <begin position="8"/>
        <end position="76"/>
    </location>
</feature>
<keyword evidence="2" id="KW-0238">DNA-binding</keyword>
<accession>A0A316DCB1</accession>
<name>A0A316DCB1_9BACL</name>
<comment type="caution">
    <text evidence="5">The sequence shown here is derived from an EMBL/GenBank/DDBJ whole genome shotgun (WGS) entry which is preliminary data.</text>
</comment>
<dbReference type="InterPro" id="IPR036388">
    <property type="entry name" value="WH-like_DNA-bd_sf"/>
</dbReference>